<organism evidence="1 2">
    <name type="scientific">Amblyomma americanum</name>
    <name type="common">Lone star tick</name>
    <dbReference type="NCBI Taxonomy" id="6943"/>
    <lineage>
        <taxon>Eukaryota</taxon>
        <taxon>Metazoa</taxon>
        <taxon>Ecdysozoa</taxon>
        <taxon>Arthropoda</taxon>
        <taxon>Chelicerata</taxon>
        <taxon>Arachnida</taxon>
        <taxon>Acari</taxon>
        <taxon>Parasitiformes</taxon>
        <taxon>Ixodida</taxon>
        <taxon>Ixodoidea</taxon>
        <taxon>Ixodidae</taxon>
        <taxon>Amblyomminae</taxon>
        <taxon>Amblyomma</taxon>
    </lineage>
</organism>
<sequence length="122" mass="13629">MKLINETEERQASLTSTEVVLFHARLSELQQRLEHVNEEVEPLVPEEDAGNEYQQVYEYQDRVIFCLAGLQLRIDSGSSTTQVAVDSTGTGTTTQTTTPAPLTTTQVKTRLTQTGFNACEHR</sequence>
<proteinExistence type="predicted"/>
<gene>
    <name evidence="1" type="ORF">V5799_017893</name>
</gene>
<dbReference type="EMBL" id="JARKHS020008453">
    <property type="protein sequence ID" value="KAK8780768.1"/>
    <property type="molecule type" value="Genomic_DNA"/>
</dbReference>
<evidence type="ECO:0000313" key="1">
    <source>
        <dbReference type="EMBL" id="KAK8780768.1"/>
    </source>
</evidence>
<protein>
    <submittedName>
        <fullName evidence="1">Uncharacterized protein</fullName>
    </submittedName>
</protein>
<dbReference type="Proteomes" id="UP001321473">
    <property type="component" value="Unassembled WGS sequence"/>
</dbReference>
<reference evidence="1 2" key="1">
    <citation type="journal article" date="2023" name="Arcadia Sci">
        <title>De novo assembly of a long-read Amblyomma americanum tick genome.</title>
        <authorList>
            <person name="Chou S."/>
            <person name="Poskanzer K.E."/>
            <person name="Rollins M."/>
            <person name="Thuy-Boun P.S."/>
        </authorList>
    </citation>
    <scope>NUCLEOTIDE SEQUENCE [LARGE SCALE GENOMIC DNA]</scope>
    <source>
        <strain evidence="1">F_SG_1</strain>
        <tissue evidence="1">Salivary glands</tissue>
    </source>
</reference>
<dbReference type="AlphaFoldDB" id="A0AAQ4F229"/>
<accession>A0AAQ4F229</accession>
<evidence type="ECO:0000313" key="2">
    <source>
        <dbReference type="Proteomes" id="UP001321473"/>
    </source>
</evidence>
<keyword evidence="2" id="KW-1185">Reference proteome</keyword>
<name>A0AAQ4F229_AMBAM</name>
<comment type="caution">
    <text evidence="1">The sequence shown here is derived from an EMBL/GenBank/DDBJ whole genome shotgun (WGS) entry which is preliminary data.</text>
</comment>